<evidence type="ECO:0008006" key="9">
    <source>
        <dbReference type="Google" id="ProtNLM"/>
    </source>
</evidence>
<accession>A0A5N3ZZL7</accession>
<evidence type="ECO:0000256" key="1">
    <source>
        <dbReference type="ARBA" id="ARBA00001946"/>
    </source>
</evidence>
<evidence type="ECO:0000256" key="2">
    <source>
        <dbReference type="ARBA" id="ARBA00022679"/>
    </source>
</evidence>
<keyword evidence="3" id="KW-0479">Metal-binding</keyword>
<name>A0A5N3ZZL7_PHOPY</name>
<dbReference type="GO" id="GO:0042811">
    <property type="term" value="P:pheromone biosynthetic process"/>
    <property type="evidence" value="ECO:0007669"/>
    <property type="project" value="UniProtKB-ARBA"/>
</dbReference>
<evidence type="ECO:0000313" key="7">
    <source>
        <dbReference type="EMBL" id="KAB0790489.1"/>
    </source>
</evidence>
<dbReference type="OrthoDB" id="6759656at2759"/>
<dbReference type="Gene3D" id="1.10.600.10">
    <property type="entry name" value="Farnesyl Diphosphate Synthase"/>
    <property type="match status" value="1"/>
</dbReference>
<dbReference type="GO" id="GO:0046872">
    <property type="term" value="F:metal ion binding"/>
    <property type="evidence" value="ECO:0007669"/>
    <property type="project" value="UniProtKB-KW"/>
</dbReference>
<comment type="cofactor">
    <cofactor evidence="1">
        <name>Mg(2+)</name>
        <dbReference type="ChEBI" id="CHEBI:18420"/>
    </cofactor>
</comment>
<comment type="pathway">
    <text evidence="5">Pheromone biosynthesis.</text>
</comment>
<evidence type="ECO:0000256" key="5">
    <source>
        <dbReference type="ARBA" id="ARBA00033740"/>
    </source>
</evidence>
<evidence type="ECO:0000313" key="8">
    <source>
        <dbReference type="Proteomes" id="UP000327044"/>
    </source>
</evidence>
<dbReference type="AlphaFoldDB" id="A0A5N3ZZL7"/>
<keyword evidence="4" id="KW-0460">Magnesium</keyword>
<comment type="similarity">
    <text evidence="6">Belongs to the FPP/GGPP synthase family.</text>
</comment>
<dbReference type="InterPro" id="IPR039702">
    <property type="entry name" value="FPS1-like"/>
</dbReference>
<dbReference type="GO" id="GO:0045337">
    <property type="term" value="P:farnesyl diphosphate biosynthetic process"/>
    <property type="evidence" value="ECO:0007669"/>
    <property type="project" value="TreeGrafter"/>
</dbReference>
<dbReference type="InterPro" id="IPR000092">
    <property type="entry name" value="Polyprenyl_synt"/>
</dbReference>
<dbReference type="InterPro" id="IPR008949">
    <property type="entry name" value="Isoprenoid_synthase_dom_sf"/>
</dbReference>
<protein>
    <recommendedName>
        <fullName evidence="9">Polyprenyl synthetase</fullName>
    </recommendedName>
</protein>
<sequence>MNNVLSVLRRCYSLKTAITMEHAGRLSKAVNLAQPIEAFPMDDTLMMMMDQYSFAVRDSTLRGEVELDPAIKRFDEFCYYAGPERELYTGTIMINCYHKIESPERLTPENLKLASILAWVYENITTGFVLTDDILDGHKVRWKKPAWHALPHVKQSSLLDIKQISIGSMLLLQKYFRNHPRYPQLQNLLTEFMHLTFLGQCLDYITSENYQQTRDCNLLGMKHYKSIVMYKTGFPLYIASPLGALHLANVDTEPFARSKHIFEKLAVYRQAQNDMWDSFSDFKNIGKHSSDIAKGKATWITATVLVEATETQRQLFLENYGREEPECQRVVRDVFGEMNIVERFGKFRHELMRECDEHTSMVAHPTVTKMINVLIEKYVNIYEDYEL</sequence>
<proteinExistence type="inferred from homology"/>
<keyword evidence="8" id="KW-1185">Reference proteome</keyword>
<evidence type="ECO:0000256" key="4">
    <source>
        <dbReference type="ARBA" id="ARBA00022842"/>
    </source>
</evidence>
<organism evidence="7 8">
    <name type="scientific">Photinus pyralis</name>
    <name type="common">Common eastern firefly</name>
    <name type="synonym">Lampyris pyralis</name>
    <dbReference type="NCBI Taxonomy" id="7054"/>
    <lineage>
        <taxon>Eukaryota</taxon>
        <taxon>Metazoa</taxon>
        <taxon>Ecdysozoa</taxon>
        <taxon>Arthropoda</taxon>
        <taxon>Hexapoda</taxon>
        <taxon>Insecta</taxon>
        <taxon>Pterygota</taxon>
        <taxon>Neoptera</taxon>
        <taxon>Endopterygota</taxon>
        <taxon>Coleoptera</taxon>
        <taxon>Polyphaga</taxon>
        <taxon>Elateriformia</taxon>
        <taxon>Elateroidea</taxon>
        <taxon>Lampyridae</taxon>
        <taxon>Lampyrinae</taxon>
        <taxon>Photinus</taxon>
    </lineage>
</organism>
<dbReference type="GO" id="GO:0004161">
    <property type="term" value="F:dimethylallyltranstransferase activity"/>
    <property type="evidence" value="ECO:0007669"/>
    <property type="project" value="TreeGrafter"/>
</dbReference>
<comment type="caution">
    <text evidence="7">The sequence shown here is derived from an EMBL/GenBank/DDBJ whole genome shotgun (WGS) entry which is preliminary data.</text>
</comment>
<dbReference type="SUPFAM" id="SSF48576">
    <property type="entry name" value="Terpenoid synthases"/>
    <property type="match status" value="1"/>
</dbReference>
<evidence type="ECO:0000256" key="3">
    <source>
        <dbReference type="ARBA" id="ARBA00022723"/>
    </source>
</evidence>
<dbReference type="PANTHER" id="PTHR11525:SF0">
    <property type="entry name" value="FARNESYL PYROPHOSPHATE SYNTHASE"/>
    <property type="match status" value="1"/>
</dbReference>
<dbReference type="Proteomes" id="UP000327044">
    <property type="component" value="Unassembled WGS sequence"/>
</dbReference>
<dbReference type="EMBL" id="VVIM01001210">
    <property type="protein sequence ID" value="KAB0790489.1"/>
    <property type="molecule type" value="Genomic_DNA"/>
</dbReference>
<dbReference type="CDD" id="cd00867">
    <property type="entry name" value="Trans_IPPS"/>
    <property type="match status" value="1"/>
</dbReference>
<keyword evidence="2 6" id="KW-0808">Transferase</keyword>
<dbReference type="InParanoid" id="A0A5N3ZZL7"/>
<dbReference type="PANTHER" id="PTHR11525">
    <property type="entry name" value="FARNESYL-PYROPHOSPHATE SYNTHETASE"/>
    <property type="match status" value="1"/>
</dbReference>
<dbReference type="Pfam" id="PF00348">
    <property type="entry name" value="polyprenyl_synt"/>
    <property type="match status" value="1"/>
</dbReference>
<gene>
    <name evidence="7" type="ORF">PPYR_15115</name>
</gene>
<reference evidence="7 8" key="1">
    <citation type="journal article" date="2018" name="Elife">
        <title>Firefly genomes illuminate parallel origins of bioluminescence in beetles.</title>
        <authorList>
            <person name="Fallon T.R."/>
            <person name="Lower S.E."/>
            <person name="Chang C.H."/>
            <person name="Bessho-Uehara M."/>
            <person name="Martin G.J."/>
            <person name="Bewick A.J."/>
            <person name="Behringer M."/>
            <person name="Debat H.J."/>
            <person name="Wong I."/>
            <person name="Day J.C."/>
            <person name="Suvorov A."/>
            <person name="Silva C.J."/>
            <person name="Stanger-Hall K.F."/>
            <person name="Hall D.W."/>
            <person name="Schmitz R.J."/>
            <person name="Nelson D.R."/>
            <person name="Lewis S.M."/>
            <person name="Shigenobu S."/>
            <person name="Bybee S.M."/>
            <person name="Larracuente A.M."/>
            <person name="Oba Y."/>
            <person name="Weng J.K."/>
        </authorList>
    </citation>
    <scope>NUCLEOTIDE SEQUENCE [LARGE SCALE GENOMIC DNA]</scope>
    <source>
        <strain evidence="7">1611_PpyrPB1</strain>
        <tissue evidence="7">Whole body</tissue>
    </source>
</reference>
<evidence type="ECO:0000256" key="6">
    <source>
        <dbReference type="RuleBase" id="RU004466"/>
    </source>
</evidence>
<dbReference type="GO" id="GO:0004337">
    <property type="term" value="F:(2E,6E)-farnesyl diphosphate synthase activity"/>
    <property type="evidence" value="ECO:0007669"/>
    <property type="project" value="TreeGrafter"/>
</dbReference>
<dbReference type="GO" id="GO:0005737">
    <property type="term" value="C:cytoplasm"/>
    <property type="evidence" value="ECO:0007669"/>
    <property type="project" value="TreeGrafter"/>
</dbReference>